<evidence type="ECO:0000313" key="2">
    <source>
        <dbReference type="EMBL" id="OGM70360.1"/>
    </source>
</evidence>
<comment type="caution">
    <text evidence="2">The sequence shown here is derived from an EMBL/GenBank/DDBJ whole genome shotgun (WGS) entry which is preliminary data.</text>
</comment>
<sequence>MPGSKKPFSLSRSKIDLFLECPRCFYLDRRVGLGRPGMPGWPLNSAVDELLKKEFDLLRKNGEAHAIMEKYKIDAVPFQHPDIDTWRANFTGRRFLHKPTNLEVFGAVDDIWVNRKGELIIVDYKATSTSKEISLDDEYKEGYKKQIEIYQWIYRQNGHKVSDTGYIVYANGIKDRDKFDGILEFEMSLHPHKGDDSWVEPTIYEMKKCLDSDKIPDPNPNCEFCKYRELIRKEE</sequence>
<organism evidence="2 3">
    <name type="scientific">Candidatus Woesebacteria bacterium RIFCSPLOWO2_01_FULL_44_14</name>
    <dbReference type="NCBI Taxonomy" id="1802525"/>
    <lineage>
        <taxon>Bacteria</taxon>
        <taxon>Candidatus Woeseibacteriota</taxon>
    </lineage>
</organism>
<protein>
    <recommendedName>
        <fullName evidence="1">PD-(D/E)XK endonuclease-like domain-containing protein</fullName>
    </recommendedName>
</protein>
<dbReference type="Pfam" id="PF12705">
    <property type="entry name" value="PDDEXK_1"/>
    <property type="match status" value="1"/>
</dbReference>
<feature type="domain" description="PD-(D/E)XK endonuclease-like" evidence="1">
    <location>
        <begin position="65"/>
        <end position="229"/>
    </location>
</feature>
<dbReference type="InterPro" id="IPR038726">
    <property type="entry name" value="PDDEXK_AddAB-type"/>
</dbReference>
<name>A0A1F8C2J6_9BACT</name>
<evidence type="ECO:0000259" key="1">
    <source>
        <dbReference type="Pfam" id="PF12705"/>
    </source>
</evidence>
<dbReference type="InterPro" id="IPR011604">
    <property type="entry name" value="PDDEXK-like_dom_sf"/>
</dbReference>
<accession>A0A1F8C2J6</accession>
<dbReference type="AlphaFoldDB" id="A0A1F8C2J6"/>
<dbReference type="Proteomes" id="UP000178429">
    <property type="component" value="Unassembled WGS sequence"/>
</dbReference>
<proteinExistence type="predicted"/>
<dbReference type="EMBL" id="MGHL01000006">
    <property type="protein sequence ID" value="OGM70360.1"/>
    <property type="molecule type" value="Genomic_DNA"/>
</dbReference>
<dbReference type="Gene3D" id="3.90.320.10">
    <property type="match status" value="1"/>
</dbReference>
<gene>
    <name evidence="2" type="ORF">A2975_04330</name>
</gene>
<evidence type="ECO:0000313" key="3">
    <source>
        <dbReference type="Proteomes" id="UP000178429"/>
    </source>
</evidence>
<reference evidence="2 3" key="1">
    <citation type="journal article" date="2016" name="Nat. Commun.">
        <title>Thousands of microbial genomes shed light on interconnected biogeochemical processes in an aquifer system.</title>
        <authorList>
            <person name="Anantharaman K."/>
            <person name="Brown C.T."/>
            <person name="Hug L.A."/>
            <person name="Sharon I."/>
            <person name="Castelle C.J."/>
            <person name="Probst A.J."/>
            <person name="Thomas B.C."/>
            <person name="Singh A."/>
            <person name="Wilkins M.J."/>
            <person name="Karaoz U."/>
            <person name="Brodie E.L."/>
            <person name="Williams K.H."/>
            <person name="Hubbard S.S."/>
            <person name="Banfield J.F."/>
        </authorList>
    </citation>
    <scope>NUCLEOTIDE SEQUENCE [LARGE SCALE GENOMIC DNA]</scope>
</reference>
<dbReference type="STRING" id="1802525.A2975_04330"/>